<dbReference type="Proteomes" id="UP000324800">
    <property type="component" value="Unassembled WGS sequence"/>
</dbReference>
<dbReference type="EMBL" id="SNRW01002248">
    <property type="protein sequence ID" value="KAA6393384.1"/>
    <property type="molecule type" value="Genomic_DNA"/>
</dbReference>
<reference evidence="2 3" key="1">
    <citation type="submission" date="2019-03" db="EMBL/GenBank/DDBJ databases">
        <title>Single cell metagenomics reveals metabolic interactions within the superorganism composed of flagellate Streblomastix strix and complex community of Bacteroidetes bacteria on its surface.</title>
        <authorList>
            <person name="Treitli S.C."/>
            <person name="Kolisko M."/>
            <person name="Husnik F."/>
            <person name="Keeling P."/>
            <person name="Hampl V."/>
        </authorList>
    </citation>
    <scope>NUCLEOTIDE SEQUENCE [LARGE SCALE GENOMIC DNA]</scope>
    <source>
        <strain evidence="2">ST1C</strain>
    </source>
</reference>
<name>A0A5J4WEI9_9EUKA</name>
<dbReference type="AlphaFoldDB" id="A0A5J4WEI9"/>
<protein>
    <submittedName>
        <fullName evidence="2">Uncharacterized protein</fullName>
    </submittedName>
</protein>
<organism evidence="2 3">
    <name type="scientific">Streblomastix strix</name>
    <dbReference type="NCBI Taxonomy" id="222440"/>
    <lineage>
        <taxon>Eukaryota</taxon>
        <taxon>Metamonada</taxon>
        <taxon>Preaxostyla</taxon>
        <taxon>Oxymonadida</taxon>
        <taxon>Streblomastigidae</taxon>
        <taxon>Streblomastix</taxon>
    </lineage>
</organism>
<feature type="region of interest" description="Disordered" evidence="1">
    <location>
        <begin position="1"/>
        <end position="24"/>
    </location>
</feature>
<gene>
    <name evidence="2" type="ORF">EZS28_011091</name>
</gene>
<evidence type="ECO:0000313" key="3">
    <source>
        <dbReference type="Proteomes" id="UP000324800"/>
    </source>
</evidence>
<accession>A0A5J4WEI9</accession>
<proteinExistence type="predicted"/>
<sequence length="220" mass="24855">MQKIVEQNESIPDPRFSDIQSSLPPKIIPNRIARESDFNIDARLAEPSARTGSAALPPDLDIIVREMSHEGPNGAQVAEQIYKEQDGEQVSTQSLPEEDAIYKRLDESQNQQPNQQAIQQITNQFNEVGGVKDQPPDSASQFIQGQMQQGQTRSQMSEDIQELNDEIIKGLKYVVGATDRKYQWYTNEGQTVLRQAKRILLPSRSRDSLTYVGLVQSWDQ</sequence>
<evidence type="ECO:0000256" key="1">
    <source>
        <dbReference type="SAM" id="MobiDB-lite"/>
    </source>
</evidence>
<feature type="compositionally biased region" description="Polar residues" evidence="1">
    <location>
        <begin position="1"/>
        <end position="10"/>
    </location>
</feature>
<comment type="caution">
    <text evidence="2">The sequence shown here is derived from an EMBL/GenBank/DDBJ whole genome shotgun (WGS) entry which is preliminary data.</text>
</comment>
<evidence type="ECO:0000313" key="2">
    <source>
        <dbReference type="EMBL" id="KAA6393384.1"/>
    </source>
</evidence>